<dbReference type="InterPro" id="IPR010318">
    <property type="entry name" value="S-Me-THD_N"/>
</dbReference>
<dbReference type="SUPFAM" id="SSF160991">
    <property type="entry name" value="CV3147-like"/>
    <property type="match status" value="1"/>
</dbReference>
<dbReference type="RefSeq" id="WP_015050795.1">
    <property type="nucleotide sequence ID" value="NC_018870.1"/>
</dbReference>
<dbReference type="InterPro" id="IPR048350">
    <property type="entry name" value="S-Me-THD-like_C"/>
</dbReference>
<dbReference type="EMBL" id="CP003732">
    <property type="protein sequence ID" value="AFV11915.1"/>
    <property type="molecule type" value="Genomic_DNA"/>
</dbReference>
<dbReference type="InterPro" id="IPR027479">
    <property type="entry name" value="S-Me-THD_N_sf"/>
</dbReference>
<dbReference type="STRING" id="1089553.Tph_c17120"/>
<proteinExistence type="predicted"/>
<accession>K4LIX9</accession>
<dbReference type="OrthoDB" id="7441206at2"/>
<evidence type="ECO:0008006" key="5">
    <source>
        <dbReference type="Google" id="ProtNLM"/>
    </source>
</evidence>
<dbReference type="HOGENOM" id="CLU_038930_1_0_9"/>
<evidence type="ECO:0000313" key="3">
    <source>
        <dbReference type="EMBL" id="AFV11915.1"/>
    </source>
</evidence>
<organism evidence="3 4">
    <name type="scientific">Thermacetogenium phaeum (strain ATCC BAA-254 / DSM 26808 / PB)</name>
    <dbReference type="NCBI Taxonomy" id="1089553"/>
    <lineage>
        <taxon>Bacteria</taxon>
        <taxon>Bacillati</taxon>
        <taxon>Bacillota</taxon>
        <taxon>Clostridia</taxon>
        <taxon>Thermoanaerobacterales</taxon>
        <taxon>Thermoanaerobacteraceae</taxon>
        <taxon>Thermacetogenium</taxon>
    </lineage>
</organism>
<feature type="domain" description="S-Me-THD N-terminal" evidence="1">
    <location>
        <begin position="9"/>
        <end position="179"/>
    </location>
</feature>
<gene>
    <name evidence="3" type="ordered locus">Tph_c17120</name>
</gene>
<dbReference type="Proteomes" id="UP000000467">
    <property type="component" value="Chromosome"/>
</dbReference>
<evidence type="ECO:0000313" key="4">
    <source>
        <dbReference type="Proteomes" id="UP000000467"/>
    </source>
</evidence>
<dbReference type="InterPro" id="IPR024071">
    <property type="entry name" value="S-Me-THD_C_sf"/>
</dbReference>
<dbReference type="Gene3D" id="2.40.390.10">
    <property type="entry name" value="CV3147-like"/>
    <property type="match status" value="1"/>
</dbReference>
<reference evidence="3 4" key="1">
    <citation type="journal article" date="2012" name="BMC Genomics">
        <title>Genome-guided analysis of physiological and morphological traits of the fermentative acetate oxidizer Thermacetogenium phaeum.</title>
        <authorList>
            <person name="Oehler D."/>
            <person name="Poehlein A."/>
            <person name="Leimbach A."/>
            <person name="Muller N."/>
            <person name="Daniel R."/>
            <person name="Gottschalk G."/>
            <person name="Schink B."/>
        </authorList>
    </citation>
    <scope>NUCLEOTIDE SEQUENCE [LARGE SCALE GENOMIC DNA]</scope>
    <source>
        <strain evidence="4">ATCC BAA-254 / DSM 26808 / PB</strain>
    </source>
</reference>
<evidence type="ECO:0000259" key="2">
    <source>
        <dbReference type="Pfam" id="PF20906"/>
    </source>
</evidence>
<dbReference type="AlphaFoldDB" id="K4LIX9"/>
<dbReference type="Pfam" id="PF20906">
    <property type="entry name" value="S-Me-THD_C"/>
    <property type="match status" value="1"/>
</dbReference>
<dbReference type="Gene3D" id="3.40.1610.10">
    <property type="entry name" value="CV3147-like domain"/>
    <property type="match status" value="1"/>
</dbReference>
<dbReference type="Pfam" id="PF06032">
    <property type="entry name" value="S-Me-THD_N"/>
    <property type="match status" value="1"/>
</dbReference>
<sequence>MRRILKTKQDAEDFVRGCTFYGTGGGGLPERGLESLLSEMEQGKEVGWIDVNELPDDALTVCPFLMGSIAPHTPEVLEEMKSFGLTTPLYDHKNTLAKAIMELSLYTGKKIDAVVPIELGGANTPSALAAGVVNGIPTVDGDYTGRAIPEIPQTTPYLFDKTLWPISSVDAWGNVSIIKDVINYAMAERIGKLISTAAYGLTGDAGFLMPACEMKKVVIPGTLTECYNVGKLIREAREQGEDPVRVVVDDLKGWILVRGKVTGKEWEDRVGYYWGTHTITGEGEYAGDVVKIWFKNENHICWKNDEVIVTSPDIIIVVNADNGEPIANPSLSIGDHVAVIGLQARPVFRSEKGINILGPRAFGFDCDYVPIENRMK</sequence>
<feature type="domain" description="S-Me-THD-like C-terminal" evidence="2">
    <location>
        <begin position="185"/>
        <end position="371"/>
    </location>
</feature>
<name>K4LIX9_THEPS</name>
<keyword evidence="4" id="KW-1185">Reference proteome</keyword>
<protein>
    <recommendedName>
        <fullName evidence="5">DUF917 domain-containing protein</fullName>
    </recommendedName>
</protein>
<dbReference type="KEGG" id="tpz:Tph_c17120"/>
<evidence type="ECO:0000259" key="1">
    <source>
        <dbReference type="Pfam" id="PF06032"/>
    </source>
</evidence>
<dbReference type="eggNOG" id="COG3535">
    <property type="taxonomic scope" value="Bacteria"/>
</dbReference>